<dbReference type="Gene3D" id="2.40.50.1020">
    <property type="entry name" value="LytTr DNA-binding domain"/>
    <property type="match status" value="1"/>
</dbReference>
<dbReference type="EMBL" id="SKFG01000042">
    <property type="protein sequence ID" value="TCZ71067.1"/>
    <property type="molecule type" value="Genomic_DNA"/>
</dbReference>
<feature type="domain" description="HTH LytTR-type" evidence="2">
    <location>
        <begin position="249"/>
        <end position="355"/>
    </location>
</feature>
<dbReference type="Proteomes" id="UP000295418">
    <property type="component" value="Unassembled WGS sequence"/>
</dbReference>
<dbReference type="InterPro" id="IPR007492">
    <property type="entry name" value="LytTR_DNA-bd_dom"/>
</dbReference>
<evidence type="ECO:0000259" key="1">
    <source>
        <dbReference type="PROSITE" id="PS50893"/>
    </source>
</evidence>
<dbReference type="PROSITE" id="PS50893">
    <property type="entry name" value="ABC_TRANSPORTER_2"/>
    <property type="match status" value="1"/>
</dbReference>
<dbReference type="InterPro" id="IPR027417">
    <property type="entry name" value="P-loop_NTPase"/>
</dbReference>
<dbReference type="InterPro" id="IPR003439">
    <property type="entry name" value="ABC_transporter-like_ATP-bd"/>
</dbReference>
<dbReference type="Pfam" id="PF00005">
    <property type="entry name" value="ABC_tran"/>
    <property type="match status" value="1"/>
</dbReference>
<evidence type="ECO:0000259" key="2">
    <source>
        <dbReference type="PROSITE" id="PS50930"/>
    </source>
</evidence>
<dbReference type="Gene3D" id="3.40.50.300">
    <property type="entry name" value="P-loop containing nucleotide triphosphate hydrolases"/>
    <property type="match status" value="1"/>
</dbReference>
<proteinExistence type="predicted"/>
<dbReference type="OrthoDB" id="9809318at2"/>
<dbReference type="GO" id="GO:0003677">
    <property type="term" value="F:DNA binding"/>
    <property type="evidence" value="ECO:0007669"/>
    <property type="project" value="InterPro"/>
</dbReference>
<comment type="caution">
    <text evidence="3">The sequence shown here is derived from an EMBL/GenBank/DDBJ whole genome shotgun (WGS) entry which is preliminary data.</text>
</comment>
<organism evidence="3 4">
    <name type="scientific">Paenibacillus albiflavus</name>
    <dbReference type="NCBI Taxonomy" id="2545760"/>
    <lineage>
        <taxon>Bacteria</taxon>
        <taxon>Bacillati</taxon>
        <taxon>Bacillota</taxon>
        <taxon>Bacilli</taxon>
        <taxon>Bacillales</taxon>
        <taxon>Paenibacillaceae</taxon>
        <taxon>Paenibacillus</taxon>
    </lineage>
</organism>
<dbReference type="InterPro" id="IPR012046">
    <property type="entry name" value="LytTR_ABC"/>
</dbReference>
<dbReference type="SMART" id="SM00850">
    <property type="entry name" value="LytTR"/>
    <property type="match status" value="1"/>
</dbReference>
<dbReference type="RefSeq" id="WP_132420359.1">
    <property type="nucleotide sequence ID" value="NZ_SKFG01000042.1"/>
</dbReference>
<name>A0A4R4DYY8_9BACL</name>
<dbReference type="PANTHER" id="PTHR43038">
    <property type="entry name" value="ATP-BINDING CASSETTE, SUB-FAMILY H, MEMBER 1"/>
    <property type="match status" value="1"/>
</dbReference>
<dbReference type="PROSITE" id="PS50930">
    <property type="entry name" value="HTH_LYTTR"/>
    <property type="match status" value="1"/>
</dbReference>
<dbReference type="GO" id="GO:0005524">
    <property type="term" value="F:ATP binding"/>
    <property type="evidence" value="ECO:0007669"/>
    <property type="project" value="InterPro"/>
</dbReference>
<accession>A0A4R4DYY8</accession>
<keyword evidence="4" id="KW-1185">Reference proteome</keyword>
<gene>
    <name evidence="3" type="ORF">E0485_22830</name>
</gene>
<dbReference type="AlphaFoldDB" id="A0A4R4DYY8"/>
<reference evidence="3 4" key="1">
    <citation type="submission" date="2019-03" db="EMBL/GenBank/DDBJ databases">
        <authorList>
            <person name="Kim M.K.M."/>
        </authorList>
    </citation>
    <scope>NUCLEOTIDE SEQUENCE [LARGE SCALE GENOMIC DNA]</scope>
    <source>
        <strain evidence="3 4">18JY21-1</strain>
    </source>
</reference>
<feature type="domain" description="ABC transporter" evidence="1">
    <location>
        <begin position="4"/>
        <end position="229"/>
    </location>
</feature>
<evidence type="ECO:0000313" key="4">
    <source>
        <dbReference type="Proteomes" id="UP000295418"/>
    </source>
</evidence>
<evidence type="ECO:0000313" key="3">
    <source>
        <dbReference type="EMBL" id="TCZ71067.1"/>
    </source>
</evidence>
<sequence>MAILEFQNITKKRGNSTLLAPIHMQIHPGQCCVIQCNSELGNLIIQLIIGQTSASEGSIYFKGKLVDGKTIASMIPQIGIGFLKDGLYERLTVKQYLQFFQQLYGVKSSFDWVIEQLGLIDKRNVRISELTYSEQRRLQIARILVHDPVLVVLEEPEQNVDLESCILIRSAIAKLKEAGKAILITTAFLENAISITNDVYRLNEHGFKKLEITSISGEMPGDQDNDVSESEEQLTEAVESFHPMRMEKIPAKVEDKIILFDPTEIDFIESSEGVSTLHVGEGLFPCAFTLNDLEEKLKLFGFFRCHRSYIVNLQKVREVITWTRNSYSLILDNKDKTSIPLSKGKFDEMKRILGF</sequence>
<dbReference type="GO" id="GO:0016887">
    <property type="term" value="F:ATP hydrolysis activity"/>
    <property type="evidence" value="ECO:0007669"/>
    <property type="project" value="InterPro"/>
</dbReference>
<dbReference type="Pfam" id="PF04397">
    <property type="entry name" value="LytTR"/>
    <property type="match status" value="1"/>
</dbReference>
<dbReference type="PANTHER" id="PTHR43038:SF3">
    <property type="entry name" value="ABC TRANSPORTER G FAMILY MEMBER 20 ISOFORM X1"/>
    <property type="match status" value="1"/>
</dbReference>
<dbReference type="PIRSF" id="PIRSF036612">
    <property type="entry name" value="ABC_ATP_LytTR"/>
    <property type="match status" value="1"/>
</dbReference>
<protein>
    <submittedName>
        <fullName evidence="3">LytR family transcriptional regulator</fullName>
    </submittedName>
</protein>
<dbReference type="SUPFAM" id="SSF52540">
    <property type="entry name" value="P-loop containing nucleoside triphosphate hydrolases"/>
    <property type="match status" value="1"/>
</dbReference>